<feature type="region of interest" description="Disordered" evidence="1">
    <location>
        <begin position="31"/>
        <end position="60"/>
    </location>
</feature>
<dbReference type="AlphaFoldDB" id="B9HG18"/>
<reference evidence="2 3" key="1">
    <citation type="journal article" date="2006" name="Science">
        <title>The genome of black cottonwood, Populus trichocarpa (Torr. &amp; Gray).</title>
        <authorList>
            <person name="Tuskan G.A."/>
            <person name="Difazio S."/>
            <person name="Jansson S."/>
            <person name="Bohlmann J."/>
            <person name="Grigoriev I."/>
            <person name="Hellsten U."/>
            <person name="Putnam N."/>
            <person name="Ralph S."/>
            <person name="Rombauts S."/>
            <person name="Salamov A."/>
            <person name="Schein J."/>
            <person name="Sterck L."/>
            <person name="Aerts A."/>
            <person name="Bhalerao R.R."/>
            <person name="Bhalerao R.P."/>
            <person name="Blaudez D."/>
            <person name="Boerjan W."/>
            <person name="Brun A."/>
            <person name="Brunner A."/>
            <person name="Busov V."/>
            <person name="Campbell M."/>
            <person name="Carlson J."/>
            <person name="Chalot M."/>
            <person name="Chapman J."/>
            <person name="Chen G.L."/>
            <person name="Cooper D."/>
            <person name="Coutinho P.M."/>
            <person name="Couturier J."/>
            <person name="Covert S."/>
            <person name="Cronk Q."/>
            <person name="Cunningham R."/>
            <person name="Davis J."/>
            <person name="Degroeve S."/>
            <person name="Dejardin A."/>
            <person name="Depamphilis C."/>
            <person name="Detter J."/>
            <person name="Dirks B."/>
            <person name="Dubchak I."/>
            <person name="Duplessis S."/>
            <person name="Ehlting J."/>
            <person name="Ellis B."/>
            <person name="Gendler K."/>
            <person name="Goodstein D."/>
            <person name="Gribskov M."/>
            <person name="Grimwood J."/>
            <person name="Groover A."/>
            <person name="Gunter L."/>
            <person name="Hamberger B."/>
            <person name="Heinze B."/>
            <person name="Helariutta Y."/>
            <person name="Henrissat B."/>
            <person name="Holligan D."/>
            <person name="Holt R."/>
            <person name="Huang W."/>
            <person name="Islam-Faridi N."/>
            <person name="Jones S."/>
            <person name="Jones-Rhoades M."/>
            <person name="Jorgensen R."/>
            <person name="Joshi C."/>
            <person name="Kangasjarvi J."/>
            <person name="Karlsson J."/>
            <person name="Kelleher C."/>
            <person name="Kirkpatrick R."/>
            <person name="Kirst M."/>
            <person name="Kohler A."/>
            <person name="Kalluri U."/>
            <person name="Larimer F."/>
            <person name="Leebens-Mack J."/>
            <person name="Leple J.C."/>
            <person name="Locascio P."/>
            <person name="Lou Y."/>
            <person name="Lucas S."/>
            <person name="Martin F."/>
            <person name="Montanini B."/>
            <person name="Napoli C."/>
            <person name="Nelson D.R."/>
            <person name="Nelson C."/>
            <person name="Nieminen K."/>
            <person name="Nilsson O."/>
            <person name="Pereda V."/>
            <person name="Peter G."/>
            <person name="Philippe R."/>
            <person name="Pilate G."/>
            <person name="Poliakov A."/>
            <person name="Razumovskaya J."/>
            <person name="Richardson P."/>
            <person name="Rinaldi C."/>
            <person name="Ritland K."/>
            <person name="Rouze P."/>
            <person name="Ryaboy D."/>
            <person name="Schmutz J."/>
            <person name="Schrader J."/>
            <person name="Segerman B."/>
            <person name="Shin H."/>
            <person name="Siddiqui A."/>
            <person name="Sterky F."/>
            <person name="Terry A."/>
            <person name="Tsai C.J."/>
            <person name="Uberbacher E."/>
            <person name="Unneberg P."/>
            <person name="Vahala J."/>
            <person name="Wall K."/>
            <person name="Wessler S."/>
            <person name="Yang G."/>
            <person name="Yin T."/>
            <person name="Douglas C."/>
            <person name="Marra M."/>
            <person name="Sandberg G."/>
            <person name="Van de Peer Y."/>
            <person name="Rokhsar D."/>
        </authorList>
    </citation>
    <scope>NUCLEOTIDE SEQUENCE [LARGE SCALE GENOMIC DNA]</scope>
    <source>
        <strain evidence="3">cv. Nisqually</strain>
    </source>
</reference>
<evidence type="ECO:0000256" key="1">
    <source>
        <dbReference type="SAM" id="MobiDB-lite"/>
    </source>
</evidence>
<protein>
    <submittedName>
        <fullName evidence="2">Uncharacterized protein</fullName>
    </submittedName>
</protein>
<name>B9HG18_POPTR</name>
<gene>
    <name evidence="2" type="ORF">POPTR_007G003300</name>
</gene>
<proteinExistence type="predicted"/>
<dbReference type="InParanoid" id="B9HG18"/>
<evidence type="ECO:0000313" key="2">
    <source>
        <dbReference type="EMBL" id="PNT26244.1"/>
    </source>
</evidence>
<keyword evidence="3" id="KW-1185">Reference proteome</keyword>
<accession>B9HG18</accession>
<evidence type="ECO:0000313" key="3">
    <source>
        <dbReference type="Proteomes" id="UP000006729"/>
    </source>
</evidence>
<dbReference type="Proteomes" id="UP000006729">
    <property type="component" value="Chromosome 7"/>
</dbReference>
<sequence>MRDSLEPVLLFTKPLVPVKLAAAGIVPPVDSSMKDDTSTPPCRFHGLRPFNQRSRRTSGNINQNHLNLNLFVPMLPGYTKTHNYVSEIFDLIKIFLVFIN</sequence>
<dbReference type="STRING" id="3694.B9HG18"/>
<organism evidence="2 3">
    <name type="scientific">Populus trichocarpa</name>
    <name type="common">Western balsam poplar</name>
    <name type="synonym">Populus balsamifera subsp. trichocarpa</name>
    <dbReference type="NCBI Taxonomy" id="3694"/>
    <lineage>
        <taxon>Eukaryota</taxon>
        <taxon>Viridiplantae</taxon>
        <taxon>Streptophyta</taxon>
        <taxon>Embryophyta</taxon>
        <taxon>Tracheophyta</taxon>
        <taxon>Spermatophyta</taxon>
        <taxon>Magnoliopsida</taxon>
        <taxon>eudicotyledons</taxon>
        <taxon>Gunneridae</taxon>
        <taxon>Pentapetalae</taxon>
        <taxon>rosids</taxon>
        <taxon>fabids</taxon>
        <taxon>Malpighiales</taxon>
        <taxon>Salicaceae</taxon>
        <taxon>Saliceae</taxon>
        <taxon>Populus</taxon>
    </lineage>
</organism>
<dbReference type="EMBL" id="CM009296">
    <property type="protein sequence ID" value="PNT26244.1"/>
    <property type="molecule type" value="Genomic_DNA"/>
</dbReference>
<dbReference type="HOGENOM" id="CLU_2310989_0_0_1"/>